<keyword evidence="22" id="KW-1185">Reference proteome</keyword>
<dbReference type="SMART" id="SM01062">
    <property type="entry name" value="Ca_chan_IQ"/>
    <property type="match status" value="1"/>
</dbReference>
<feature type="compositionally biased region" description="Polar residues" evidence="19">
    <location>
        <begin position="1933"/>
        <end position="1946"/>
    </location>
</feature>
<dbReference type="Gene3D" id="1.20.120.350">
    <property type="entry name" value="Voltage-gated potassium channels. Chain C"/>
    <property type="match status" value="4"/>
</dbReference>
<dbReference type="FunFam" id="1.20.120.350:FF:000010">
    <property type="entry name" value="Voltage-dependent L-type calcium channel subunit alpha"/>
    <property type="match status" value="1"/>
</dbReference>
<gene>
    <name evidence="23" type="primary">LOC106749620</name>
</gene>
<comment type="function">
    <text evidence="18">Voltage-sensitive calcium channels (VSCC) mediate the entry of calcium ions into excitable cells and are also involved in a variety of calcium-dependent processes, including muscle contraction, hormone or neurotransmitter release, gene expression, cell motility, cell division and cell death.</text>
</comment>
<keyword evidence="10 18" id="KW-0851">Voltage-gated channel</keyword>
<feature type="transmembrane region" description="Helical" evidence="20">
    <location>
        <begin position="881"/>
        <end position="900"/>
    </location>
</feature>
<feature type="region of interest" description="Disordered" evidence="19">
    <location>
        <begin position="729"/>
        <end position="841"/>
    </location>
</feature>
<dbReference type="FunFam" id="1.10.287.70:FF:000107">
    <property type="entry name" value="Voltage-dependent L-type calcium channel subunit alpha"/>
    <property type="match status" value="1"/>
</dbReference>
<feature type="binding site" evidence="17">
    <location>
        <position position="1095"/>
    </location>
    <ligand>
        <name>Ca(2+)</name>
        <dbReference type="ChEBI" id="CHEBI:29108"/>
    </ligand>
</feature>
<keyword evidence="9 17" id="KW-0106">Calcium</keyword>
<evidence type="ECO:0000256" key="9">
    <source>
        <dbReference type="ARBA" id="ARBA00022837"/>
    </source>
</evidence>
<dbReference type="GO" id="GO:0050906">
    <property type="term" value="P:detection of stimulus involved in sensory perception"/>
    <property type="evidence" value="ECO:0007669"/>
    <property type="project" value="UniProtKB-ARBA"/>
</dbReference>
<dbReference type="GO" id="GO:0098703">
    <property type="term" value="P:calcium ion import across plasma membrane"/>
    <property type="evidence" value="ECO:0007669"/>
    <property type="project" value="TreeGrafter"/>
</dbReference>
<dbReference type="InterPro" id="IPR050599">
    <property type="entry name" value="VDCC_alpha-1_subunit"/>
</dbReference>
<evidence type="ECO:0000256" key="8">
    <source>
        <dbReference type="ARBA" id="ARBA00022737"/>
    </source>
</evidence>
<reference evidence="23" key="1">
    <citation type="submission" date="2025-08" db="UniProtKB">
        <authorList>
            <consortium name="RefSeq"/>
        </authorList>
    </citation>
    <scope>IDENTIFICATION</scope>
</reference>
<dbReference type="Proteomes" id="UP000515204">
    <property type="component" value="Unplaced"/>
</dbReference>
<feature type="transmembrane region" description="Helical" evidence="20">
    <location>
        <begin position="485"/>
        <end position="502"/>
    </location>
</feature>
<dbReference type="InterPro" id="IPR005446">
    <property type="entry name" value="VDCC_L_a1su"/>
</dbReference>
<dbReference type="OrthoDB" id="431720at2759"/>
<sequence>MSAGGDGGSALGPPGLPGLQPIVATPFNATPPVIGGDAQLGNAQPPQSQTGAGPGAATAGGAAAAASKSAPKRPARRGGKPPPDRPIRALFCLPLKNPLRKMCIHVVEWKPFEWLILMTIFANCVALAVYTPYPLGDSNQTNQYLEKIEYVFLVIFTVECVMKIIAYGFVAHPGAYLRNGWNLLDFTIVVIGMVSTVLTILMKEGFDVKALRAFRVLRPLRLVSGVPSLQVVLNSILRAMIPLLHIALLVLFVIIIYAIIGLELFSGKMHKTCRHNGTDEIMDDPVPCGQGGFQCSRVGPEYYCSKQFWEGPNYGITNFDNFGLAMLTVFQCVTLEGWTDVLYNIEDAMGSSWQWIYFISMVILGAFFVMNLILGVLSGEFSKEREKAKARGDFHKLREKQQIEDDLRGYLDWITQAEDIEPETDEPKMQDGKSKQQNEMESTDQLEGDEEGIQQESVWKKKKRDLDRVNRRMRRACRKAVKSQVFYWLIIVLVFLNTGVLATEHYNQPRWLNDFQDVTNTFFIVLFSMEMMLKMYSLGFQGYFVSLFNRFDCFVVIGSISEMIFTNTEVMPPLGVSVLRCVRLLRVFKVTKYWRSLSNLVASLLNSIQSIASLLLLLFLFIVIFALLGMQVFGGKFNFSDKEEKTRHNFDSFWQSLLTVFQILTGEDWNAVMYVGIQAYGGVASIGVLACVYFIILFICGNYILLNVFLAIAVDNLADAESLTAIEKEAEEEAEKNKSHSGSPARDEVSGEAGDDGGEGTGGEDEGAGTDLEHDPNETMEDYEAALDTETSEKSEDMNTHTKVRLNIESDEEEVEEEEEEEAEQEEMQDEGQEVSARPRRMSEYNMATKKEPIPAGSAFFIFSSTNKFRVLCHWFCNHSYFSNVILVCIMISSAMLAAEDPLKAQSYRNQILGYFDYFFTAVFTIEICLKMISYGFIIHDGAFCRSAFNLLDLVVVCASLVSMTVTSGAFSVVKVLRVLRVLRPLRAINRAKGLKHVVQCVIVAVKTIGNIVLVTSLLQFVFAVIGVQLFKGKFFYCTDASKMTKNECQGTYLEFENGNINKPIVRERSWQQYRFHFDDVAKAMLTLFTVSTFEGWPSLLEWSIDSNQENHGPIHNFRPIVAAYYIIYIIIIAFFMVNIFVGFVIVTFQNEGEQEYKNCELDKNQRNCIEFALKAKPVRRYIPKHRIQYKVWWFVTSQPFEYTIFTLIMINTVTLAMKFYRQPQIYTDALDVLNMIFTAVFAMEFVFKLAAFRFKNYFGDAWNVFDFIIVLGSFIDIVYSELNPGSSIISINFFRLFRVMRLVKLLSRGEGIRTLLWTFIKSFQALPYVALLIIMLFFIYAVIGMQVFGKIAIDDDTAIDRNNNFQSFPQAVLVLFRSATGESWQEIMMACSAQPGIVMCDPASDDFGNSNGCGSDVAFPYFISFYVLCSFLIINLFVAVIMDNFDYLTRDWSILGPHHLDEFIRLWSEYDPDAKGRIKHLDVVTLLRKISPPLGFGKLCPHRVACKRLVSMNMPLNSDGTVLFNATLFAVVRTSLRIKTEGNIDDANAELRAVIKKIWKRTSPKLLDQVVPPPGVDDEVTVGKFYATFLIQDYFRRFKKRKEQEMKDGDKDCHNTVTLQAGLRTLHEAGPELKRAISGNLEELLDDNPEPMHRRNHSLFGSVWSSMRKGHHSFHRARSLKVNSTAAKASPTNSIDFLPYSSLQRTGGPDAANQITARSHQVVPNVAGGLSDGAMNQMGMDLRLTGMEENIPLRPLAVFGNPVQQTPYQSAYKVVDGSGSGNYLHPNSEYVPWAGESNGSIGAERLSHSLPGSPADRKPNFEVIGSAESLVGRVLAEQGLGKYCDPDFVRYTSREMQEALDMTREEMDRAAHQLLLQERRGQPLTYQLQQGMEQPWGQQTTGISYQPLQEQPSAGGGQPSVYPPQGGYHQLRSGNRQQQQRQPPS</sequence>
<feature type="binding site" evidence="17">
    <location>
        <position position="336"/>
    </location>
    <ligand>
        <name>Ca(2+)</name>
        <dbReference type="ChEBI" id="CHEBI:29108"/>
    </ligand>
</feature>
<keyword evidence="4 18" id="KW-0109">Calcium transport</keyword>
<feature type="binding site" evidence="17">
    <location>
        <position position="667"/>
    </location>
    <ligand>
        <name>Ca(2+)</name>
        <dbReference type="ChEBI" id="CHEBI:29108"/>
    </ligand>
</feature>
<feature type="transmembrane region" description="Helical" evidence="20">
    <location>
        <begin position="183"/>
        <end position="202"/>
    </location>
</feature>
<evidence type="ECO:0000256" key="14">
    <source>
        <dbReference type="ARBA" id="ARBA00023157"/>
    </source>
</evidence>
<feature type="transmembrane region" description="Helical" evidence="20">
    <location>
        <begin position="322"/>
        <end position="343"/>
    </location>
</feature>
<dbReference type="GO" id="GO:0008331">
    <property type="term" value="F:high voltage-gated calcium channel activity"/>
    <property type="evidence" value="ECO:0007669"/>
    <property type="project" value="TreeGrafter"/>
</dbReference>
<feature type="compositionally biased region" description="Basic and acidic residues" evidence="19">
    <location>
        <begin position="425"/>
        <end position="438"/>
    </location>
</feature>
<feature type="compositionally biased region" description="Gly residues" evidence="19">
    <location>
        <begin position="1"/>
        <end position="10"/>
    </location>
</feature>
<evidence type="ECO:0000256" key="20">
    <source>
        <dbReference type="SAM" id="Phobius"/>
    </source>
</evidence>
<feature type="region of interest" description="Disordered" evidence="19">
    <location>
        <begin position="1"/>
        <end position="84"/>
    </location>
</feature>
<feature type="compositionally biased region" description="Basic and acidic residues" evidence="19">
    <location>
        <begin position="791"/>
        <end position="800"/>
    </location>
</feature>
<keyword evidence="11 20" id="KW-1133">Transmembrane helix</keyword>
<evidence type="ECO:0000256" key="19">
    <source>
        <dbReference type="SAM" id="MobiDB-lite"/>
    </source>
</evidence>
<dbReference type="GO" id="GO:0042045">
    <property type="term" value="P:epithelial fluid transport"/>
    <property type="evidence" value="ECO:0007669"/>
    <property type="project" value="UniProtKB-ARBA"/>
</dbReference>
<keyword evidence="6 20" id="KW-0812">Transmembrane</keyword>
<feature type="transmembrane region" description="Helical" evidence="20">
    <location>
        <begin position="522"/>
        <end position="540"/>
    </location>
</feature>
<keyword evidence="16" id="KW-0407">Ion channel</keyword>
<feature type="transmembrane region" description="Helical" evidence="20">
    <location>
        <begin position="614"/>
        <end position="633"/>
    </location>
</feature>
<feature type="compositionally biased region" description="Acidic residues" evidence="19">
    <location>
        <begin position="441"/>
        <end position="453"/>
    </location>
</feature>
<dbReference type="FunFam" id="1.10.287.70:FF:000117">
    <property type="entry name" value="Voltage-gated Ca2+ channel, alpha subunit"/>
    <property type="match status" value="1"/>
</dbReference>
<feature type="transmembrane region" description="Helical" evidence="20">
    <location>
        <begin position="112"/>
        <end position="130"/>
    </location>
</feature>
<feature type="transmembrane region" description="Helical" evidence="20">
    <location>
        <begin position="1126"/>
        <end position="1149"/>
    </location>
</feature>
<dbReference type="FunFam" id="1.20.120.350:FF:000006">
    <property type="entry name" value="Voltage-dependent L-type calcium channel subunit alpha"/>
    <property type="match status" value="1"/>
</dbReference>
<evidence type="ECO:0000256" key="7">
    <source>
        <dbReference type="ARBA" id="ARBA00022723"/>
    </source>
</evidence>
<dbReference type="FunFam" id="1.20.120.350:FF:000064">
    <property type="entry name" value="Voltage-dependent L-type calcium channel subunit alpha"/>
    <property type="match status" value="1"/>
</dbReference>
<feature type="transmembrane region" description="Helical" evidence="20">
    <location>
        <begin position="954"/>
        <end position="977"/>
    </location>
</feature>
<dbReference type="Gene3D" id="1.10.287.70">
    <property type="match status" value="4"/>
</dbReference>
<feature type="compositionally biased region" description="Polar residues" evidence="19">
    <location>
        <begin position="1894"/>
        <end position="1913"/>
    </location>
</feature>
<feature type="transmembrane region" description="Helical" evidence="20">
    <location>
        <begin position="687"/>
        <end position="714"/>
    </location>
</feature>
<dbReference type="GO" id="GO:0016322">
    <property type="term" value="P:neuron remodeling"/>
    <property type="evidence" value="ECO:0007669"/>
    <property type="project" value="UniProtKB-ARBA"/>
</dbReference>
<evidence type="ECO:0000256" key="13">
    <source>
        <dbReference type="ARBA" id="ARBA00023136"/>
    </source>
</evidence>
<feature type="transmembrane region" description="Helical" evidence="20">
    <location>
        <begin position="1233"/>
        <end position="1253"/>
    </location>
</feature>
<keyword evidence="2" id="KW-0813">Transport</keyword>
<dbReference type="PANTHER" id="PTHR45628">
    <property type="entry name" value="VOLTAGE-DEPENDENT CALCIUM CHANNEL TYPE A SUBUNIT ALPHA-1"/>
    <property type="match status" value="1"/>
</dbReference>
<dbReference type="FunFam" id="1.10.238.10:FF:000063">
    <property type="entry name" value="Voltage-dependent N-type calcium channel subunit alpha"/>
    <property type="match status" value="1"/>
</dbReference>
<feature type="transmembrane region" description="Helical" evidence="20">
    <location>
        <begin position="1329"/>
        <end position="1349"/>
    </location>
</feature>
<keyword evidence="7 17" id="KW-0479">Metal-binding</keyword>
<dbReference type="GO" id="GO:0005891">
    <property type="term" value="C:voltage-gated calcium channel complex"/>
    <property type="evidence" value="ECO:0007669"/>
    <property type="project" value="InterPro"/>
</dbReference>
<dbReference type="InterPro" id="IPR031649">
    <property type="entry name" value="GPHH_dom"/>
</dbReference>
<dbReference type="CTD" id="34950"/>
<feature type="compositionally biased region" description="Acidic residues" evidence="19">
    <location>
        <begin position="809"/>
        <end position="833"/>
    </location>
</feature>
<evidence type="ECO:0000256" key="17">
    <source>
        <dbReference type="PIRSR" id="PIRSR602077-1"/>
    </source>
</evidence>
<feature type="transmembrane region" description="Helical" evidence="20">
    <location>
        <begin position="150"/>
        <end position="171"/>
    </location>
</feature>
<evidence type="ECO:0000256" key="1">
    <source>
        <dbReference type="ARBA" id="ARBA00004141"/>
    </source>
</evidence>
<evidence type="ECO:0000256" key="5">
    <source>
        <dbReference type="ARBA" id="ARBA00022673"/>
    </source>
</evidence>
<evidence type="ECO:0000313" key="22">
    <source>
        <dbReference type="Proteomes" id="UP000515204"/>
    </source>
</evidence>
<evidence type="ECO:0000256" key="10">
    <source>
        <dbReference type="ARBA" id="ARBA00022882"/>
    </source>
</evidence>
<organism evidence="22 23">
    <name type="scientific">Dinoponera quadriceps</name>
    <name type="common">South American ant</name>
    <dbReference type="NCBI Taxonomy" id="609295"/>
    <lineage>
        <taxon>Eukaryota</taxon>
        <taxon>Metazoa</taxon>
        <taxon>Ecdysozoa</taxon>
        <taxon>Arthropoda</taxon>
        <taxon>Hexapoda</taxon>
        <taxon>Insecta</taxon>
        <taxon>Pterygota</taxon>
        <taxon>Neoptera</taxon>
        <taxon>Endopterygota</taxon>
        <taxon>Hymenoptera</taxon>
        <taxon>Apocrita</taxon>
        <taxon>Aculeata</taxon>
        <taxon>Formicoidea</taxon>
        <taxon>Formicidae</taxon>
        <taxon>Ponerinae</taxon>
        <taxon>Ponerini</taxon>
        <taxon>Dinoponera</taxon>
    </lineage>
</organism>
<dbReference type="Pfam" id="PF16905">
    <property type="entry name" value="GPHH"/>
    <property type="match status" value="1"/>
</dbReference>
<protein>
    <recommendedName>
        <fullName evidence="18">Voltage-dependent L-type calcium channel subunit alpha</fullName>
    </recommendedName>
</protein>
<feature type="domain" description="Voltage-dependent calcium channel alpha-1 subunit IQ" evidence="21">
    <location>
        <begin position="1578"/>
        <end position="1612"/>
    </location>
</feature>
<feature type="compositionally biased region" description="Low complexity" evidence="19">
    <location>
        <begin position="43"/>
        <end position="69"/>
    </location>
</feature>
<evidence type="ECO:0000256" key="18">
    <source>
        <dbReference type="RuleBase" id="RU003808"/>
    </source>
</evidence>
<dbReference type="Pfam" id="PF00520">
    <property type="entry name" value="Ion_trans"/>
    <property type="match status" value="4"/>
</dbReference>
<evidence type="ECO:0000256" key="6">
    <source>
        <dbReference type="ARBA" id="ARBA00022692"/>
    </source>
</evidence>
<keyword evidence="3" id="KW-0597">Phosphoprotein</keyword>
<dbReference type="InterPro" id="IPR027359">
    <property type="entry name" value="Volt_channel_dom_sf"/>
</dbReference>
<dbReference type="GO" id="GO:0016324">
    <property type="term" value="C:apical plasma membrane"/>
    <property type="evidence" value="ECO:0007669"/>
    <property type="project" value="UniProtKB-ARBA"/>
</dbReference>
<dbReference type="InterPro" id="IPR005821">
    <property type="entry name" value="Ion_trans_dom"/>
</dbReference>
<feature type="transmembrane region" description="Helical" evidence="20">
    <location>
        <begin position="243"/>
        <end position="265"/>
    </location>
</feature>
<dbReference type="GO" id="GO:0009581">
    <property type="term" value="P:detection of external stimulus"/>
    <property type="evidence" value="ECO:0007669"/>
    <property type="project" value="UniProtKB-ARBA"/>
</dbReference>
<keyword evidence="12" id="KW-0406">Ion transport</keyword>
<dbReference type="PANTHER" id="PTHR45628:SF1">
    <property type="entry name" value="VOLTAGE-DEPENDENT CALCIUM CHANNEL TYPE D SUBUNIT ALPHA-1"/>
    <property type="match status" value="1"/>
</dbReference>
<dbReference type="PRINTS" id="PR01630">
    <property type="entry name" value="LVDCCALPHA1"/>
</dbReference>
<dbReference type="FunFam" id="1.10.287.70:FF:000007">
    <property type="entry name" value="Voltage-dependent L-type calcium channel subunit alpha"/>
    <property type="match status" value="1"/>
</dbReference>
<dbReference type="RefSeq" id="XP_014484757.1">
    <property type="nucleotide sequence ID" value="XM_014629271.1"/>
</dbReference>
<feature type="transmembrane region" description="Helical" evidence="20">
    <location>
        <begin position="1201"/>
        <end position="1221"/>
    </location>
</feature>
<comment type="subcellular location">
    <subcellularLocation>
        <location evidence="1 18">Membrane</location>
        <topology evidence="1 18">Multi-pass membrane protein</topology>
    </subcellularLocation>
</comment>
<evidence type="ECO:0000256" key="15">
    <source>
        <dbReference type="ARBA" id="ARBA00023180"/>
    </source>
</evidence>
<evidence type="ECO:0000256" key="16">
    <source>
        <dbReference type="ARBA" id="ARBA00023303"/>
    </source>
</evidence>
<evidence type="ECO:0000313" key="23">
    <source>
        <dbReference type="RefSeq" id="XP_014484757.1"/>
    </source>
</evidence>
<keyword evidence="8" id="KW-0677">Repeat</keyword>
<keyword evidence="5 18" id="KW-0107">Calcium channel</keyword>
<feature type="compositionally biased region" description="Acidic residues" evidence="19">
    <location>
        <begin position="778"/>
        <end position="787"/>
    </location>
</feature>
<dbReference type="GO" id="GO:0009582">
    <property type="term" value="P:detection of abiotic stimulus"/>
    <property type="evidence" value="ECO:0007669"/>
    <property type="project" value="UniProtKB-ARBA"/>
</dbReference>
<feature type="transmembrane region" description="Helical" evidence="20">
    <location>
        <begin position="1265"/>
        <end position="1283"/>
    </location>
</feature>
<feature type="region of interest" description="Disordered" evidence="19">
    <location>
        <begin position="1894"/>
        <end position="1946"/>
    </location>
</feature>
<keyword evidence="15" id="KW-0325">Glycoprotein</keyword>
<evidence type="ECO:0000256" key="4">
    <source>
        <dbReference type="ARBA" id="ARBA00022568"/>
    </source>
</evidence>
<evidence type="ECO:0000256" key="11">
    <source>
        <dbReference type="ARBA" id="ARBA00022989"/>
    </source>
</evidence>
<dbReference type="Gene3D" id="6.10.250.2180">
    <property type="match status" value="1"/>
</dbReference>
<dbReference type="PRINTS" id="PR00167">
    <property type="entry name" value="CACHANNEL"/>
</dbReference>
<comment type="similarity">
    <text evidence="18">Belongs to the calcium channel alpha-1 subunit (TC 1.A.1.11) family.</text>
</comment>
<dbReference type="Gene3D" id="6.10.250.2500">
    <property type="match status" value="1"/>
</dbReference>
<dbReference type="FunFam" id="1.10.287.70:FF:000009">
    <property type="entry name" value="Voltage-dependent L-type calcium channel subunit alpha"/>
    <property type="match status" value="1"/>
</dbReference>
<feature type="region of interest" description="Disordered" evidence="19">
    <location>
        <begin position="421"/>
        <end position="455"/>
    </location>
</feature>
<feature type="transmembrane region" description="Helical" evidence="20">
    <location>
        <begin position="912"/>
        <end position="934"/>
    </location>
</feature>
<name>A0A6P3Y3A4_DINQU</name>
<dbReference type="GO" id="GO:0046872">
    <property type="term" value="F:metal ion binding"/>
    <property type="evidence" value="ECO:0007669"/>
    <property type="project" value="UniProtKB-KW"/>
</dbReference>
<evidence type="ECO:0000256" key="12">
    <source>
        <dbReference type="ARBA" id="ARBA00023065"/>
    </source>
</evidence>
<keyword evidence="13 20" id="KW-0472">Membrane</keyword>
<dbReference type="GO" id="GO:0016323">
    <property type="term" value="C:basolateral plasma membrane"/>
    <property type="evidence" value="ECO:0007669"/>
    <property type="project" value="UniProtKB-ARBA"/>
</dbReference>
<feature type="transmembrane region" description="Helical" evidence="20">
    <location>
        <begin position="998"/>
        <end position="1026"/>
    </location>
</feature>
<dbReference type="Pfam" id="PF08763">
    <property type="entry name" value="Ca_chan_IQ"/>
    <property type="match status" value="1"/>
</dbReference>
<evidence type="ECO:0000256" key="2">
    <source>
        <dbReference type="ARBA" id="ARBA00022448"/>
    </source>
</evidence>
<dbReference type="GeneID" id="106749620"/>
<evidence type="ECO:0000259" key="21">
    <source>
        <dbReference type="SMART" id="SM01062"/>
    </source>
</evidence>
<dbReference type="FunFam" id="1.20.120.350:FF:000001">
    <property type="entry name" value="Voltage-dependent L-type calcium channel subunit alpha"/>
    <property type="match status" value="1"/>
</dbReference>
<feature type="compositionally biased region" description="Basic residues" evidence="19">
    <location>
        <begin position="70"/>
        <end position="79"/>
    </location>
</feature>
<keyword evidence="14" id="KW-1015">Disulfide bond</keyword>
<feature type="transmembrane region" description="Helical" evidence="20">
    <location>
        <begin position="355"/>
        <end position="377"/>
    </location>
</feature>
<feature type="transmembrane region" description="Helical" evidence="20">
    <location>
        <begin position="1419"/>
        <end position="1443"/>
    </location>
</feature>
<evidence type="ECO:0000256" key="3">
    <source>
        <dbReference type="ARBA" id="ARBA00022553"/>
    </source>
</evidence>
<proteinExistence type="inferred from homology"/>
<dbReference type="SUPFAM" id="SSF81324">
    <property type="entry name" value="Voltage-gated potassium channels"/>
    <property type="match status" value="4"/>
</dbReference>
<dbReference type="InterPro" id="IPR002077">
    <property type="entry name" value="VDCCAlpha1"/>
</dbReference>
<dbReference type="InterPro" id="IPR014873">
    <property type="entry name" value="VDCC_a1su_IQ"/>
</dbReference>
<accession>A0A6P3Y3A4</accession>
<feature type="compositionally biased region" description="Acidic residues" evidence="19">
    <location>
        <begin position="753"/>
        <end position="768"/>
    </location>
</feature>
<dbReference type="GO" id="GO:0019722">
    <property type="term" value="P:calcium-mediated signaling"/>
    <property type="evidence" value="ECO:0007669"/>
    <property type="project" value="UniProtKB-ARBA"/>
</dbReference>